<dbReference type="Proteomes" id="UP001303473">
    <property type="component" value="Unassembled WGS sequence"/>
</dbReference>
<comment type="caution">
    <text evidence="3">The sequence shown here is derived from an EMBL/GenBank/DDBJ whole genome shotgun (WGS) entry which is preliminary data.</text>
</comment>
<sequence length="224" mass="24895">MGNCSSSRRHDEPIGTTSEEPLNVYDPVRYKPGVFEICDPTSLVIKVHFVAESVLQNGGNHWIICLQTPDQAVVRLNMSPTDVRGARVSGHGYRGQIEITYGEDDAMTRNDSTQEKHHCLVTVPATPDQTVANFILAIMDAGNHEYDFTTEGRGCTGWIIDQYRLFDQLDLIQPGFDAIETAIALEWVNGRPTDQSTITRGFYMRDTRGGGWGRGVGRGCDESR</sequence>
<keyword evidence="4" id="KW-1185">Reference proteome</keyword>
<organism evidence="3 4">
    <name type="scientific">Diplogelasinospora grovesii</name>
    <dbReference type="NCBI Taxonomy" id="303347"/>
    <lineage>
        <taxon>Eukaryota</taxon>
        <taxon>Fungi</taxon>
        <taxon>Dikarya</taxon>
        <taxon>Ascomycota</taxon>
        <taxon>Pezizomycotina</taxon>
        <taxon>Sordariomycetes</taxon>
        <taxon>Sordariomycetidae</taxon>
        <taxon>Sordariales</taxon>
        <taxon>Diplogelasinosporaceae</taxon>
        <taxon>Diplogelasinospora</taxon>
    </lineage>
</organism>
<feature type="region of interest" description="Disordered" evidence="1">
    <location>
        <begin position="1"/>
        <end position="22"/>
    </location>
</feature>
<gene>
    <name evidence="3" type="ORF">QBC46DRAFT_307500</name>
</gene>
<dbReference type="EMBL" id="MU853766">
    <property type="protein sequence ID" value="KAK3943429.1"/>
    <property type="molecule type" value="Genomic_DNA"/>
</dbReference>
<accession>A0AAN6S7L0</accession>
<evidence type="ECO:0000313" key="3">
    <source>
        <dbReference type="EMBL" id="KAK3943429.1"/>
    </source>
</evidence>
<reference evidence="4" key="1">
    <citation type="journal article" date="2023" name="Mol. Phylogenet. Evol.">
        <title>Genome-scale phylogeny and comparative genomics of the fungal order Sordariales.</title>
        <authorList>
            <person name="Hensen N."/>
            <person name="Bonometti L."/>
            <person name="Westerberg I."/>
            <person name="Brannstrom I.O."/>
            <person name="Guillou S."/>
            <person name="Cros-Aarteil S."/>
            <person name="Calhoun S."/>
            <person name="Haridas S."/>
            <person name="Kuo A."/>
            <person name="Mondo S."/>
            <person name="Pangilinan J."/>
            <person name="Riley R."/>
            <person name="LaButti K."/>
            <person name="Andreopoulos B."/>
            <person name="Lipzen A."/>
            <person name="Chen C."/>
            <person name="Yan M."/>
            <person name="Daum C."/>
            <person name="Ng V."/>
            <person name="Clum A."/>
            <person name="Steindorff A."/>
            <person name="Ohm R.A."/>
            <person name="Martin F."/>
            <person name="Silar P."/>
            <person name="Natvig D.O."/>
            <person name="Lalanne C."/>
            <person name="Gautier V."/>
            <person name="Ament-Velasquez S.L."/>
            <person name="Kruys A."/>
            <person name="Hutchinson M.I."/>
            <person name="Powell A.J."/>
            <person name="Barry K."/>
            <person name="Miller A.N."/>
            <person name="Grigoriev I.V."/>
            <person name="Debuchy R."/>
            <person name="Gladieux P."/>
            <person name="Hiltunen Thoren M."/>
            <person name="Johannesson H."/>
        </authorList>
    </citation>
    <scope>NUCLEOTIDE SEQUENCE [LARGE SCALE GENOMIC DNA]</scope>
    <source>
        <strain evidence="4">CBS 340.73</strain>
    </source>
</reference>
<dbReference type="AlphaFoldDB" id="A0AAN6S7L0"/>
<evidence type="ECO:0000256" key="1">
    <source>
        <dbReference type="SAM" id="MobiDB-lite"/>
    </source>
</evidence>
<feature type="domain" description="DUF7770" evidence="2">
    <location>
        <begin position="47"/>
        <end position="203"/>
    </location>
</feature>
<protein>
    <recommendedName>
        <fullName evidence="2">DUF7770 domain-containing protein</fullName>
    </recommendedName>
</protein>
<dbReference type="InterPro" id="IPR056672">
    <property type="entry name" value="DUF7770"/>
</dbReference>
<dbReference type="Pfam" id="PF24968">
    <property type="entry name" value="DUF7770"/>
    <property type="match status" value="1"/>
</dbReference>
<evidence type="ECO:0000313" key="4">
    <source>
        <dbReference type="Proteomes" id="UP001303473"/>
    </source>
</evidence>
<evidence type="ECO:0000259" key="2">
    <source>
        <dbReference type="Pfam" id="PF24968"/>
    </source>
</evidence>
<proteinExistence type="predicted"/>
<name>A0AAN6S7L0_9PEZI</name>